<dbReference type="InterPro" id="IPR048279">
    <property type="entry name" value="MdtK-like"/>
</dbReference>
<evidence type="ECO:0000256" key="4">
    <source>
        <dbReference type="ARBA" id="ARBA00022475"/>
    </source>
</evidence>
<dbReference type="EMBL" id="SIHJ01000003">
    <property type="protein sequence ID" value="TWT32292.1"/>
    <property type="molecule type" value="Genomic_DNA"/>
</dbReference>
<dbReference type="InterPro" id="IPR002528">
    <property type="entry name" value="MATE_fam"/>
</dbReference>
<keyword evidence="5 10" id="KW-0812">Transmembrane</keyword>
<dbReference type="GO" id="GO:0006811">
    <property type="term" value="P:monoatomic ion transport"/>
    <property type="evidence" value="ECO:0007669"/>
    <property type="project" value="UniProtKB-KW"/>
</dbReference>
<keyword evidence="3" id="KW-0050">Antiport</keyword>
<dbReference type="AlphaFoldDB" id="A0A5C5V3G8"/>
<keyword evidence="6 10" id="KW-1133">Transmembrane helix</keyword>
<feature type="transmembrane region" description="Helical" evidence="10">
    <location>
        <begin position="179"/>
        <end position="200"/>
    </location>
</feature>
<feature type="transmembrane region" description="Helical" evidence="10">
    <location>
        <begin position="261"/>
        <end position="285"/>
    </location>
</feature>
<organism evidence="11 12">
    <name type="scientific">Posidoniimonas corsicana</name>
    <dbReference type="NCBI Taxonomy" id="1938618"/>
    <lineage>
        <taxon>Bacteria</taxon>
        <taxon>Pseudomonadati</taxon>
        <taxon>Planctomycetota</taxon>
        <taxon>Planctomycetia</taxon>
        <taxon>Pirellulales</taxon>
        <taxon>Lacipirellulaceae</taxon>
        <taxon>Posidoniimonas</taxon>
    </lineage>
</organism>
<gene>
    <name evidence="11" type="primary">norM</name>
    <name evidence="11" type="ORF">KOR34_40540</name>
</gene>
<evidence type="ECO:0000256" key="9">
    <source>
        <dbReference type="ARBA" id="ARBA00031636"/>
    </source>
</evidence>
<evidence type="ECO:0000256" key="2">
    <source>
        <dbReference type="ARBA" id="ARBA00022448"/>
    </source>
</evidence>
<feature type="transmembrane region" description="Helical" evidence="10">
    <location>
        <begin position="306"/>
        <end position="330"/>
    </location>
</feature>
<evidence type="ECO:0000256" key="8">
    <source>
        <dbReference type="ARBA" id="ARBA00023136"/>
    </source>
</evidence>
<evidence type="ECO:0000313" key="12">
    <source>
        <dbReference type="Proteomes" id="UP000316714"/>
    </source>
</evidence>
<sequence length="455" mass="49405">MSAPLVVSALSWTVMTFVDRVLLKGVSGEAMAAAFSASTLWFTALCLPLGICMYASTFVSQYFGAGQPERIGPSVWQGAWLAVLACPLLLMTIPLAEPAFAAAAHGDETMRLEVIYFQVLMWGAPAMLLAQAFSSFYSGRGRTRVVMLVDAVFAAVNLLLDYAWIYGHWGFPEMGIAGAGWATVVSLWLKAATYLVLLMLPENRARFATLSGMRLDGPLFKRMLYFGGPSGYQLALDVTGFTIFIMLVGRLGPVEAEATSMAFSISTLAFMPIWGLAMGAGILVGQHLGEDRDGVAARATWTSLHVALAYMSVISVTYLLAPDVFLTWFFRGENSPENSPEVYAMAVTLLRFVAAYNLLDATLMVFVSAIKGAGDTQFVLWVSLVMATLLAAASWLAVTQLGVGVYGCWALITGWIWILGVIFLLRFLQGKWRQMRVIEKSPPDLVDGELEPSVA</sequence>
<protein>
    <recommendedName>
        <fullName evidence="9">Multidrug-efflux transporter</fullName>
    </recommendedName>
</protein>
<feature type="transmembrane region" description="Helical" evidence="10">
    <location>
        <begin position="223"/>
        <end position="249"/>
    </location>
</feature>
<dbReference type="GO" id="GO:0042910">
    <property type="term" value="F:xenobiotic transmembrane transporter activity"/>
    <property type="evidence" value="ECO:0007669"/>
    <property type="project" value="InterPro"/>
</dbReference>
<feature type="transmembrane region" description="Helical" evidence="10">
    <location>
        <begin position="40"/>
        <end position="63"/>
    </location>
</feature>
<dbReference type="Pfam" id="PF01554">
    <property type="entry name" value="MatE"/>
    <property type="match status" value="2"/>
</dbReference>
<comment type="subcellular location">
    <subcellularLocation>
        <location evidence="1">Cell membrane</location>
        <topology evidence="1">Multi-pass membrane protein</topology>
    </subcellularLocation>
</comment>
<dbReference type="PIRSF" id="PIRSF006603">
    <property type="entry name" value="DinF"/>
    <property type="match status" value="1"/>
</dbReference>
<dbReference type="CDD" id="cd13133">
    <property type="entry name" value="MATE_like_7"/>
    <property type="match status" value="1"/>
</dbReference>
<feature type="transmembrane region" description="Helical" evidence="10">
    <location>
        <begin position="404"/>
        <end position="428"/>
    </location>
</feature>
<evidence type="ECO:0000256" key="10">
    <source>
        <dbReference type="SAM" id="Phobius"/>
    </source>
</evidence>
<evidence type="ECO:0000256" key="3">
    <source>
        <dbReference type="ARBA" id="ARBA00022449"/>
    </source>
</evidence>
<keyword evidence="4" id="KW-1003">Cell membrane</keyword>
<accession>A0A5C5V3G8</accession>
<dbReference type="GO" id="GO:0005886">
    <property type="term" value="C:plasma membrane"/>
    <property type="evidence" value="ECO:0007669"/>
    <property type="project" value="UniProtKB-SubCell"/>
</dbReference>
<dbReference type="PANTHER" id="PTHR43298">
    <property type="entry name" value="MULTIDRUG RESISTANCE PROTEIN NORM-RELATED"/>
    <property type="match status" value="1"/>
</dbReference>
<evidence type="ECO:0000256" key="6">
    <source>
        <dbReference type="ARBA" id="ARBA00022989"/>
    </source>
</evidence>
<keyword evidence="12" id="KW-1185">Reference proteome</keyword>
<reference evidence="11 12" key="1">
    <citation type="submission" date="2019-02" db="EMBL/GenBank/DDBJ databases">
        <title>Deep-cultivation of Planctomycetes and their phenomic and genomic characterization uncovers novel biology.</title>
        <authorList>
            <person name="Wiegand S."/>
            <person name="Jogler M."/>
            <person name="Boedeker C."/>
            <person name="Pinto D."/>
            <person name="Vollmers J."/>
            <person name="Rivas-Marin E."/>
            <person name="Kohn T."/>
            <person name="Peeters S.H."/>
            <person name="Heuer A."/>
            <person name="Rast P."/>
            <person name="Oberbeckmann S."/>
            <person name="Bunk B."/>
            <person name="Jeske O."/>
            <person name="Meyerdierks A."/>
            <person name="Storesund J.E."/>
            <person name="Kallscheuer N."/>
            <person name="Luecker S."/>
            <person name="Lage O.M."/>
            <person name="Pohl T."/>
            <person name="Merkel B.J."/>
            <person name="Hornburger P."/>
            <person name="Mueller R.-W."/>
            <person name="Bruemmer F."/>
            <person name="Labrenz M."/>
            <person name="Spormann A.M."/>
            <person name="Op Den Camp H."/>
            <person name="Overmann J."/>
            <person name="Amann R."/>
            <person name="Jetten M.S.M."/>
            <person name="Mascher T."/>
            <person name="Medema M.H."/>
            <person name="Devos D.P."/>
            <person name="Kaster A.-K."/>
            <person name="Ovreas L."/>
            <person name="Rohde M."/>
            <person name="Galperin M.Y."/>
            <person name="Jogler C."/>
        </authorList>
    </citation>
    <scope>NUCLEOTIDE SEQUENCE [LARGE SCALE GENOMIC DNA]</scope>
    <source>
        <strain evidence="11 12">KOR34</strain>
    </source>
</reference>
<name>A0A5C5V3G8_9BACT</name>
<feature type="transmembrane region" description="Helical" evidence="10">
    <location>
        <begin position="342"/>
        <end position="366"/>
    </location>
</feature>
<evidence type="ECO:0000256" key="7">
    <source>
        <dbReference type="ARBA" id="ARBA00023065"/>
    </source>
</evidence>
<evidence type="ECO:0000313" key="11">
    <source>
        <dbReference type="EMBL" id="TWT32292.1"/>
    </source>
</evidence>
<evidence type="ECO:0000256" key="1">
    <source>
        <dbReference type="ARBA" id="ARBA00004651"/>
    </source>
</evidence>
<keyword evidence="7" id="KW-0406">Ion transport</keyword>
<keyword evidence="8 10" id="KW-0472">Membrane</keyword>
<proteinExistence type="predicted"/>
<dbReference type="NCBIfam" id="TIGR00797">
    <property type="entry name" value="matE"/>
    <property type="match status" value="1"/>
</dbReference>
<dbReference type="PANTHER" id="PTHR43298:SF2">
    <property type="entry name" value="FMN_FAD EXPORTER YEEO-RELATED"/>
    <property type="match status" value="1"/>
</dbReference>
<feature type="transmembrane region" description="Helical" evidence="10">
    <location>
        <begin position="145"/>
        <end position="167"/>
    </location>
</feature>
<comment type="caution">
    <text evidence="11">The sequence shown here is derived from an EMBL/GenBank/DDBJ whole genome shotgun (WGS) entry which is preliminary data.</text>
</comment>
<feature type="transmembrane region" description="Helical" evidence="10">
    <location>
        <begin position="115"/>
        <end position="133"/>
    </location>
</feature>
<dbReference type="GO" id="GO:0015297">
    <property type="term" value="F:antiporter activity"/>
    <property type="evidence" value="ECO:0007669"/>
    <property type="project" value="UniProtKB-KW"/>
</dbReference>
<dbReference type="InterPro" id="IPR050222">
    <property type="entry name" value="MATE_MdtK"/>
</dbReference>
<feature type="transmembrane region" description="Helical" evidence="10">
    <location>
        <begin position="378"/>
        <end position="398"/>
    </location>
</feature>
<dbReference type="Proteomes" id="UP000316714">
    <property type="component" value="Unassembled WGS sequence"/>
</dbReference>
<evidence type="ECO:0000256" key="5">
    <source>
        <dbReference type="ARBA" id="ARBA00022692"/>
    </source>
</evidence>
<keyword evidence="2" id="KW-0813">Transport</keyword>
<feature type="transmembrane region" description="Helical" evidence="10">
    <location>
        <begin position="75"/>
        <end position="95"/>
    </location>
</feature>